<sequence length="90" mass="8848">MDLASAAYGTDGPGFATVALPPGGSLETSGSLTGHILAQGWSDSPTPRSSTRKVVIVLVASLAVLVAIGLLVVLLAGDAMNGLMGGLLDS</sequence>
<gene>
    <name evidence="2" type="ORF">JD77_02828</name>
</gene>
<keyword evidence="1" id="KW-0812">Transmembrane</keyword>
<protein>
    <submittedName>
        <fullName evidence="2">Uncharacterized protein</fullName>
    </submittedName>
</protein>
<accession>A0A562IAX3</accession>
<feature type="transmembrane region" description="Helical" evidence="1">
    <location>
        <begin position="54"/>
        <end position="77"/>
    </location>
</feature>
<dbReference type="AlphaFoldDB" id="A0A562IAX3"/>
<evidence type="ECO:0000313" key="2">
    <source>
        <dbReference type="EMBL" id="TWH67843.1"/>
    </source>
</evidence>
<reference evidence="2 3" key="1">
    <citation type="submission" date="2019-07" db="EMBL/GenBank/DDBJ databases">
        <title>R&amp;d 2014.</title>
        <authorList>
            <person name="Klenk H.-P."/>
        </authorList>
    </citation>
    <scope>NUCLEOTIDE SEQUENCE [LARGE SCALE GENOMIC DNA]</scope>
    <source>
        <strain evidence="2 3">DSM 43868</strain>
    </source>
</reference>
<keyword evidence="1" id="KW-1133">Transmembrane helix</keyword>
<comment type="caution">
    <text evidence="2">The sequence shown here is derived from an EMBL/GenBank/DDBJ whole genome shotgun (WGS) entry which is preliminary data.</text>
</comment>
<keyword evidence="3" id="KW-1185">Reference proteome</keyword>
<proteinExistence type="predicted"/>
<dbReference type="RefSeq" id="WP_246140656.1">
    <property type="nucleotide sequence ID" value="NZ_VLKE01000001.1"/>
</dbReference>
<name>A0A562IAX3_MICOL</name>
<evidence type="ECO:0000313" key="3">
    <source>
        <dbReference type="Proteomes" id="UP000319825"/>
    </source>
</evidence>
<dbReference type="EMBL" id="VLKE01000001">
    <property type="protein sequence ID" value="TWH67843.1"/>
    <property type="molecule type" value="Genomic_DNA"/>
</dbReference>
<dbReference type="Proteomes" id="UP000319825">
    <property type="component" value="Unassembled WGS sequence"/>
</dbReference>
<organism evidence="2 3">
    <name type="scientific">Micromonospora olivasterospora</name>
    <dbReference type="NCBI Taxonomy" id="1880"/>
    <lineage>
        <taxon>Bacteria</taxon>
        <taxon>Bacillati</taxon>
        <taxon>Actinomycetota</taxon>
        <taxon>Actinomycetes</taxon>
        <taxon>Micromonosporales</taxon>
        <taxon>Micromonosporaceae</taxon>
        <taxon>Micromonospora</taxon>
    </lineage>
</organism>
<keyword evidence="1" id="KW-0472">Membrane</keyword>
<evidence type="ECO:0000256" key="1">
    <source>
        <dbReference type="SAM" id="Phobius"/>
    </source>
</evidence>